<proteinExistence type="predicted"/>
<accession>A0AAD5YDP6</accession>
<evidence type="ECO:0000313" key="1">
    <source>
        <dbReference type="EMBL" id="KAJ3476673.1"/>
    </source>
</evidence>
<dbReference type="Proteomes" id="UP001212997">
    <property type="component" value="Unassembled WGS sequence"/>
</dbReference>
<dbReference type="AlphaFoldDB" id="A0AAD5YDP6"/>
<name>A0AAD5YDP6_9APHY</name>
<gene>
    <name evidence="1" type="ORF">NLI96_g11004</name>
</gene>
<sequence length="116" mass="13628">MRFRTLLLRTVRDIDKLAHDVIPRHPTLRPHDRVLHHFRFIQPLLPRDEDDLTPLHYYDSAIQLARHASREPTEAEFDIGMRAAYDISRVLKECRMEMLQGSNATLDSIVTEQKPT</sequence>
<dbReference type="EMBL" id="JANAWD010000680">
    <property type="protein sequence ID" value="KAJ3476673.1"/>
    <property type="molecule type" value="Genomic_DNA"/>
</dbReference>
<keyword evidence="2" id="KW-1185">Reference proteome</keyword>
<evidence type="ECO:0000313" key="2">
    <source>
        <dbReference type="Proteomes" id="UP001212997"/>
    </source>
</evidence>
<organism evidence="1 2">
    <name type="scientific">Meripilus lineatus</name>
    <dbReference type="NCBI Taxonomy" id="2056292"/>
    <lineage>
        <taxon>Eukaryota</taxon>
        <taxon>Fungi</taxon>
        <taxon>Dikarya</taxon>
        <taxon>Basidiomycota</taxon>
        <taxon>Agaricomycotina</taxon>
        <taxon>Agaricomycetes</taxon>
        <taxon>Polyporales</taxon>
        <taxon>Meripilaceae</taxon>
        <taxon>Meripilus</taxon>
    </lineage>
</organism>
<protein>
    <submittedName>
        <fullName evidence="1">Uncharacterized protein</fullName>
    </submittedName>
</protein>
<comment type="caution">
    <text evidence="1">The sequence shown here is derived from an EMBL/GenBank/DDBJ whole genome shotgun (WGS) entry which is preliminary data.</text>
</comment>
<reference evidence="1" key="1">
    <citation type="submission" date="2022-07" db="EMBL/GenBank/DDBJ databases">
        <title>Genome Sequence of Physisporinus lineatus.</title>
        <authorList>
            <person name="Buettner E."/>
        </authorList>
    </citation>
    <scope>NUCLEOTIDE SEQUENCE</scope>
    <source>
        <strain evidence="1">VT162</strain>
    </source>
</reference>